<proteinExistence type="predicted"/>
<name>A0A412WPT9_9BACT</name>
<dbReference type="RefSeq" id="WP_118107450.1">
    <property type="nucleotide sequence ID" value="NZ_QRYW01000006.1"/>
</dbReference>
<reference evidence="1 2" key="1">
    <citation type="submission" date="2018-08" db="EMBL/GenBank/DDBJ databases">
        <title>A genome reference for cultivated species of the human gut microbiota.</title>
        <authorList>
            <person name="Zou Y."/>
            <person name="Xue W."/>
            <person name="Luo G."/>
        </authorList>
    </citation>
    <scope>NUCLEOTIDE SEQUENCE [LARGE SCALE GENOMIC DNA]</scope>
    <source>
        <strain evidence="1 2">AF14-6AC</strain>
    </source>
</reference>
<organism evidence="1 2">
    <name type="scientific">Odoribacter splanchnicus</name>
    <dbReference type="NCBI Taxonomy" id="28118"/>
    <lineage>
        <taxon>Bacteria</taxon>
        <taxon>Pseudomonadati</taxon>
        <taxon>Bacteroidota</taxon>
        <taxon>Bacteroidia</taxon>
        <taxon>Bacteroidales</taxon>
        <taxon>Odoribacteraceae</taxon>
        <taxon>Odoribacter</taxon>
    </lineage>
</organism>
<accession>A0A412WPT9</accession>
<dbReference type="EMBL" id="QRYW01000006">
    <property type="protein sequence ID" value="RGV29273.1"/>
    <property type="molecule type" value="Genomic_DNA"/>
</dbReference>
<dbReference type="Proteomes" id="UP000283426">
    <property type="component" value="Unassembled WGS sequence"/>
</dbReference>
<evidence type="ECO:0000313" key="1">
    <source>
        <dbReference type="EMBL" id="RGV29273.1"/>
    </source>
</evidence>
<comment type="caution">
    <text evidence="1">The sequence shown here is derived from an EMBL/GenBank/DDBJ whole genome shotgun (WGS) entry which is preliminary data.</text>
</comment>
<dbReference type="AlphaFoldDB" id="A0A412WPT9"/>
<sequence>MWIARDEDDCLWVYKNKPVKKEHNWDSDDVQEKSPLSCYMKEFKYVKWTDKEPKRLILEQADEHTESSWVRVTERLPENDFNCIVTEAERYINSVWHDMKEKPDFKKLPVLLKHKSGVIHFIDSTPTSWKYLIKHYVKWVYIRDLLPNEEK</sequence>
<gene>
    <name evidence="1" type="ORF">DWW24_04120</name>
</gene>
<protein>
    <submittedName>
        <fullName evidence="1">Uncharacterized protein</fullName>
    </submittedName>
</protein>
<evidence type="ECO:0000313" key="2">
    <source>
        <dbReference type="Proteomes" id="UP000283426"/>
    </source>
</evidence>